<keyword evidence="4" id="KW-1185">Reference proteome</keyword>
<evidence type="ECO:0000313" key="3">
    <source>
        <dbReference type="EMBL" id="APC40434.1"/>
    </source>
</evidence>
<protein>
    <submittedName>
        <fullName evidence="3">Uncharacterized protein</fullName>
    </submittedName>
</protein>
<dbReference type="AlphaFoldDB" id="A0A1J0GGD3"/>
<dbReference type="STRING" id="1552.A7L45_10330"/>
<dbReference type="Proteomes" id="UP000182569">
    <property type="component" value="Chromosome"/>
</dbReference>
<dbReference type="InterPro" id="IPR048068">
    <property type="entry name" value="LarA-like"/>
</dbReference>
<evidence type="ECO:0000259" key="2">
    <source>
        <dbReference type="Pfam" id="PF21113"/>
    </source>
</evidence>
<dbReference type="NCBIfam" id="NF033504">
    <property type="entry name" value="Ni_dep_LarA"/>
    <property type="match status" value="1"/>
</dbReference>
<dbReference type="PANTHER" id="PTHR33171">
    <property type="entry name" value="LAR_N DOMAIN-CONTAINING PROTEIN"/>
    <property type="match status" value="1"/>
</dbReference>
<feature type="domain" description="LarA-like N-terminal" evidence="1">
    <location>
        <begin position="9"/>
        <end position="206"/>
    </location>
</feature>
<dbReference type="OrthoDB" id="9770545at2"/>
<reference evidence="4" key="1">
    <citation type="journal article" date="2016" name="Front. Microbiol.">
        <title>Complete Genome Sequence of Clostridium estertheticum DSM 8809, a Microbe Identified in Spoiled Vacuum Packed Beef.</title>
        <authorList>
            <person name="Yu Z."/>
            <person name="Gunn L."/>
            <person name="Brennan E."/>
            <person name="Reid R."/>
            <person name="Wall P.G."/>
            <person name="Gaora O.P."/>
            <person name="Hurley D."/>
            <person name="Bolton D."/>
            <person name="Fanning S."/>
        </authorList>
    </citation>
    <scope>NUCLEOTIDE SEQUENCE [LARGE SCALE GENOMIC DNA]</scope>
    <source>
        <strain evidence="4">DSM 8809</strain>
    </source>
</reference>
<sequence>MKEFELKQGRGTVKFSINEKDVIGVLDNIPSTSSRTEEEVIIEALQNPISSSKLSEIVHTGEKICIVIPDITRAWQKSSLYLPFIVAELTKAGIVDEDILFISATGSHRKQTENEYKQLLGDTLYGKYNIIDHDCRDKDNLVYLGKTSFGTPVSINKKAMECNHIIVAGGIVYHFLVGWSGGKKSILPGIASYETIMANHGLSLNESLGEGTRGEIRCGNVINNPVHLDMEEACGFVKPSFMFNVIIDSHGNISAAVAGDCIKAHAQGRKYVDESDCAYIKEKADLVIATAGGYPKDINFYQSSKLLMNSREAAKIGGTIIALTQCSEGLGGDDDVRAILSNYDSLLDREKSLRERYTISKHVGCLACETAHNFNLILVSNLDPKFFKNTGIKIVKTIDEALILTYTEKGKNLKTFIMPHGANTLPKLLPIY</sequence>
<dbReference type="Pfam" id="PF21113">
    <property type="entry name" value="LarA_C"/>
    <property type="match status" value="1"/>
</dbReference>
<dbReference type="Gene3D" id="3.90.226.30">
    <property type="match status" value="1"/>
</dbReference>
<dbReference type="KEGG" id="ceu:A7L45_10330"/>
<evidence type="ECO:0000259" key="1">
    <source>
        <dbReference type="Pfam" id="PF09861"/>
    </source>
</evidence>
<dbReference type="EMBL" id="CP015756">
    <property type="protein sequence ID" value="APC40434.1"/>
    <property type="molecule type" value="Genomic_DNA"/>
</dbReference>
<evidence type="ECO:0000313" key="4">
    <source>
        <dbReference type="Proteomes" id="UP000182569"/>
    </source>
</evidence>
<dbReference type="InterPro" id="IPR047926">
    <property type="entry name" value="Ni_dep_LarA"/>
</dbReference>
<accession>A0A1J0GGD3</accession>
<dbReference type="Pfam" id="PF09861">
    <property type="entry name" value="Lar_N"/>
    <property type="match status" value="1"/>
</dbReference>
<organism evidence="3 4">
    <name type="scientific">Clostridium estertheticum subsp. estertheticum</name>
    <dbReference type="NCBI Taxonomy" id="1552"/>
    <lineage>
        <taxon>Bacteria</taxon>
        <taxon>Bacillati</taxon>
        <taxon>Bacillota</taxon>
        <taxon>Clostridia</taxon>
        <taxon>Eubacteriales</taxon>
        <taxon>Clostridiaceae</taxon>
        <taxon>Clostridium</taxon>
    </lineage>
</organism>
<dbReference type="InterPro" id="IPR048520">
    <property type="entry name" value="LarA_C"/>
</dbReference>
<gene>
    <name evidence="3" type="ORF">A7L45_10330</name>
</gene>
<name>A0A1J0GGD3_9CLOT</name>
<dbReference type="InterPro" id="IPR043166">
    <property type="entry name" value="LarA-like_C"/>
</dbReference>
<dbReference type="RefSeq" id="WP_071612724.1">
    <property type="nucleotide sequence ID" value="NZ_CP015756.1"/>
</dbReference>
<dbReference type="GO" id="GO:0050043">
    <property type="term" value="F:lactate racemase activity"/>
    <property type="evidence" value="ECO:0007669"/>
    <property type="project" value="InterPro"/>
</dbReference>
<proteinExistence type="predicted"/>
<dbReference type="InterPro" id="IPR018657">
    <property type="entry name" value="LarA-like_N"/>
</dbReference>
<dbReference type="PANTHER" id="PTHR33171:SF17">
    <property type="entry name" value="LARA-LIKE N-TERMINAL DOMAIN-CONTAINING PROTEIN"/>
    <property type="match status" value="1"/>
</dbReference>
<dbReference type="Gene3D" id="3.40.50.11440">
    <property type="match status" value="1"/>
</dbReference>
<feature type="domain" description="Lactate racemase C-terminal" evidence="2">
    <location>
        <begin position="282"/>
        <end position="422"/>
    </location>
</feature>